<dbReference type="Pfam" id="PF03106">
    <property type="entry name" value="WRKY"/>
    <property type="match status" value="1"/>
</dbReference>
<keyword evidence="4" id="KW-0804">Transcription</keyword>
<reference evidence="9" key="1">
    <citation type="journal article" date="2018" name="Nat. Genet.">
        <title>Extensive intraspecific gene order and gene structural variations between Mo17 and other maize genomes.</title>
        <authorList>
            <person name="Sun S."/>
            <person name="Zhou Y."/>
            <person name="Chen J."/>
            <person name="Shi J."/>
            <person name="Zhao H."/>
            <person name="Zhao H."/>
            <person name="Song W."/>
            <person name="Zhang M."/>
            <person name="Cui Y."/>
            <person name="Dong X."/>
            <person name="Liu H."/>
            <person name="Ma X."/>
            <person name="Jiao Y."/>
            <person name="Wang B."/>
            <person name="Wei X."/>
            <person name="Stein J.C."/>
            <person name="Glaubitz J.C."/>
            <person name="Lu F."/>
            <person name="Yu G."/>
            <person name="Liang C."/>
            <person name="Fengler K."/>
            <person name="Li B."/>
            <person name="Rafalski A."/>
            <person name="Schnable P.S."/>
            <person name="Ware D.H."/>
            <person name="Buckler E.S."/>
            <person name="Lai J."/>
        </authorList>
    </citation>
    <scope>NUCLEOTIDE SEQUENCE [LARGE SCALE GENOMIC DNA]</scope>
    <source>
        <tissue evidence="9">Seedling</tissue>
    </source>
</reference>
<feature type="region of interest" description="Disordered" evidence="7">
    <location>
        <begin position="135"/>
        <end position="276"/>
    </location>
</feature>
<feature type="region of interest" description="Disordered" evidence="7">
    <location>
        <begin position="1"/>
        <end position="28"/>
    </location>
</feature>
<dbReference type="GO" id="GO:0043565">
    <property type="term" value="F:sequence-specific DNA binding"/>
    <property type="evidence" value="ECO:0007669"/>
    <property type="project" value="InterPro"/>
</dbReference>
<keyword evidence="5" id="KW-0539">Nucleus</keyword>
<dbReference type="PANTHER" id="PTHR31429">
    <property type="entry name" value="WRKY TRANSCRIPTION FACTOR 36-RELATED"/>
    <property type="match status" value="1"/>
</dbReference>
<gene>
    <name evidence="9" type="primary">WRKY61_1</name>
    <name evidence="9" type="ORF">Zm00014a_029903</name>
</gene>
<dbReference type="SMART" id="SM00774">
    <property type="entry name" value="WRKY"/>
    <property type="match status" value="1"/>
</dbReference>
<dbReference type="ExpressionAtlas" id="A0A3L6FCX7">
    <property type="expression patterns" value="baseline and differential"/>
</dbReference>
<protein>
    <submittedName>
        <fullName evidence="9">Putative WRKY transcription factor 61</fullName>
    </submittedName>
</protein>
<feature type="domain" description="WRKY" evidence="8">
    <location>
        <begin position="283"/>
        <end position="349"/>
    </location>
</feature>
<comment type="caution">
    <text evidence="9">The sequence shown here is derived from an EMBL/GenBank/DDBJ whole genome shotgun (WGS) entry which is preliminary data.</text>
</comment>
<keyword evidence="2" id="KW-0805">Transcription regulation</keyword>
<evidence type="ECO:0000256" key="4">
    <source>
        <dbReference type="ARBA" id="ARBA00023163"/>
    </source>
</evidence>
<proteinExistence type="predicted"/>
<dbReference type="Gene3D" id="2.20.25.80">
    <property type="entry name" value="WRKY domain"/>
    <property type="match status" value="1"/>
</dbReference>
<dbReference type="PROSITE" id="PS50811">
    <property type="entry name" value="WRKY"/>
    <property type="match status" value="1"/>
</dbReference>
<evidence type="ECO:0000313" key="9">
    <source>
        <dbReference type="EMBL" id="PWZ30830.1"/>
    </source>
</evidence>
<dbReference type="InterPro" id="IPR044810">
    <property type="entry name" value="WRKY_plant"/>
</dbReference>
<dbReference type="GO" id="GO:0003700">
    <property type="term" value="F:DNA-binding transcription factor activity"/>
    <property type="evidence" value="ECO:0007669"/>
    <property type="project" value="InterPro"/>
</dbReference>
<keyword evidence="6" id="KW-0175">Coiled coil</keyword>
<evidence type="ECO:0000256" key="6">
    <source>
        <dbReference type="SAM" id="Coils"/>
    </source>
</evidence>
<name>A0A3L6FCX7_MAIZE</name>
<dbReference type="PANTHER" id="PTHR31429:SF65">
    <property type="entry name" value="OS01G0185900 PROTEIN"/>
    <property type="match status" value="1"/>
</dbReference>
<evidence type="ECO:0000256" key="7">
    <source>
        <dbReference type="SAM" id="MobiDB-lite"/>
    </source>
</evidence>
<evidence type="ECO:0000256" key="3">
    <source>
        <dbReference type="ARBA" id="ARBA00023125"/>
    </source>
</evidence>
<dbReference type="Proteomes" id="UP000251960">
    <property type="component" value="Chromosome 3"/>
</dbReference>
<evidence type="ECO:0000259" key="8">
    <source>
        <dbReference type="PROSITE" id="PS50811"/>
    </source>
</evidence>
<dbReference type="AlphaFoldDB" id="A0A3L6FCX7"/>
<dbReference type="SUPFAM" id="SSF118290">
    <property type="entry name" value="WRKY DNA-binding domain"/>
    <property type="match status" value="1"/>
</dbReference>
<accession>A0A3L6FCX7</accession>
<feature type="compositionally biased region" description="Basic and acidic residues" evidence="7">
    <location>
        <begin position="18"/>
        <end position="28"/>
    </location>
</feature>
<evidence type="ECO:0000256" key="2">
    <source>
        <dbReference type="ARBA" id="ARBA00023015"/>
    </source>
</evidence>
<dbReference type="GO" id="GO:0005634">
    <property type="term" value="C:nucleus"/>
    <property type="evidence" value="ECO:0007669"/>
    <property type="project" value="UniProtKB-SubCell"/>
</dbReference>
<dbReference type="EMBL" id="NCVQ01000004">
    <property type="protein sequence ID" value="PWZ30830.1"/>
    <property type="molecule type" value="Genomic_DNA"/>
</dbReference>
<dbReference type="FunFam" id="2.20.25.80:FF:000002">
    <property type="entry name" value="probable WRKY transcription factor 31"/>
    <property type="match status" value="1"/>
</dbReference>
<organism evidence="9">
    <name type="scientific">Zea mays</name>
    <name type="common">Maize</name>
    <dbReference type="NCBI Taxonomy" id="4577"/>
    <lineage>
        <taxon>Eukaryota</taxon>
        <taxon>Viridiplantae</taxon>
        <taxon>Streptophyta</taxon>
        <taxon>Embryophyta</taxon>
        <taxon>Tracheophyta</taxon>
        <taxon>Spermatophyta</taxon>
        <taxon>Magnoliopsida</taxon>
        <taxon>Liliopsida</taxon>
        <taxon>Poales</taxon>
        <taxon>Poaceae</taxon>
        <taxon>PACMAD clade</taxon>
        <taxon>Panicoideae</taxon>
        <taxon>Andropogonodae</taxon>
        <taxon>Andropogoneae</taxon>
        <taxon>Tripsacinae</taxon>
        <taxon>Zea</taxon>
    </lineage>
</organism>
<dbReference type="InterPro" id="IPR003657">
    <property type="entry name" value="WRKY_dom"/>
</dbReference>
<evidence type="ECO:0000256" key="5">
    <source>
        <dbReference type="ARBA" id="ARBA00023242"/>
    </source>
</evidence>
<sequence length="549" mass="56224">MEVAVVESPRPPPPPPQAKEEKRSDATKPEIAASMVGSALPIVFESFPSTQREAAAAAGVKQEERRLEAARAEMGEVREENERLKSMLSRIVGQYQSLQTHFLDVVKVRELASSSAKAAAENKIPVALALAHGTGDGDEPDDLVSLSLGTRANSSGGGGPRRKGHDDRSASSSGTADEMPNTADDESRHQLSLGLGFARGLPPSGTAAAADDDKASHDASTAPVLNLSSDSSGSAGDTDTTKPALAAAGAARKSPSAGAGDGSADDEVQQQAKKARVSVRVKCDTPTMPDGCQWRKYGQKISKGNPCPRAYYRCTVAPHCPVRKQVQRCAEDTSVLTTTYEGAHNHPLPPAATAMASTTSAAAAMLTSGSTTSAASASLVHGHQYHSLPATAGLLGPTTMVSTAASCPTITLDLTSPAAPHSLVHSSLPYAAAAAAAAGFESKAVPAAWNSGYLAYGGAHPSYDTRISSALGHLFGGSLGVPSRPEQLLYAQSYLQRANNSMGGGHGAVAPTVTDTLAKAITSDPSFQSVLVAAITSVMGRGGAAATQK</sequence>
<feature type="coiled-coil region" evidence="6">
    <location>
        <begin position="60"/>
        <end position="87"/>
    </location>
</feature>
<evidence type="ECO:0000256" key="1">
    <source>
        <dbReference type="ARBA" id="ARBA00004123"/>
    </source>
</evidence>
<dbReference type="InterPro" id="IPR036576">
    <property type="entry name" value="WRKY_dom_sf"/>
</dbReference>
<comment type="subcellular location">
    <subcellularLocation>
        <location evidence="1">Nucleus</location>
    </subcellularLocation>
</comment>
<keyword evidence="3" id="KW-0238">DNA-binding</keyword>
<feature type="compositionally biased region" description="Low complexity" evidence="7">
    <location>
        <begin position="218"/>
        <end position="258"/>
    </location>
</feature>